<feature type="region of interest" description="Disordered" evidence="1">
    <location>
        <begin position="1392"/>
        <end position="1413"/>
    </location>
</feature>
<feature type="region of interest" description="Disordered" evidence="1">
    <location>
        <begin position="1129"/>
        <end position="1182"/>
    </location>
</feature>
<dbReference type="Proteomes" id="UP001283361">
    <property type="component" value="Unassembled WGS sequence"/>
</dbReference>
<feature type="compositionally biased region" description="Basic residues" evidence="1">
    <location>
        <begin position="1166"/>
        <end position="1175"/>
    </location>
</feature>
<evidence type="ECO:0000313" key="3">
    <source>
        <dbReference type="Proteomes" id="UP001283361"/>
    </source>
</evidence>
<reference evidence="2" key="1">
    <citation type="journal article" date="2023" name="G3 (Bethesda)">
        <title>A reference genome for the long-term kleptoplast-retaining sea slug Elysia crispata morphotype clarki.</title>
        <authorList>
            <person name="Eastman K.E."/>
            <person name="Pendleton A.L."/>
            <person name="Shaikh M.A."/>
            <person name="Suttiyut T."/>
            <person name="Ogas R."/>
            <person name="Tomko P."/>
            <person name="Gavelis G."/>
            <person name="Widhalm J.R."/>
            <person name="Wisecaver J.H."/>
        </authorList>
    </citation>
    <scope>NUCLEOTIDE SEQUENCE</scope>
    <source>
        <strain evidence="2">ECLA1</strain>
    </source>
</reference>
<gene>
    <name evidence="2" type="ORF">RRG08_019914</name>
</gene>
<feature type="region of interest" description="Disordered" evidence="1">
    <location>
        <begin position="119"/>
        <end position="159"/>
    </location>
</feature>
<feature type="compositionally biased region" description="Polar residues" evidence="1">
    <location>
        <begin position="1144"/>
        <end position="1164"/>
    </location>
</feature>
<dbReference type="EMBL" id="JAWDGP010000869">
    <property type="protein sequence ID" value="KAK3796618.1"/>
    <property type="molecule type" value="Genomic_DNA"/>
</dbReference>
<evidence type="ECO:0000256" key="1">
    <source>
        <dbReference type="SAM" id="MobiDB-lite"/>
    </source>
</evidence>
<proteinExistence type="predicted"/>
<feature type="compositionally biased region" description="Polar residues" evidence="1">
    <location>
        <begin position="389"/>
        <end position="402"/>
    </location>
</feature>
<accession>A0AAE1E8C1</accession>
<feature type="region of interest" description="Disordered" evidence="1">
    <location>
        <begin position="1438"/>
        <end position="1467"/>
    </location>
</feature>
<feature type="compositionally biased region" description="Polar residues" evidence="1">
    <location>
        <begin position="412"/>
        <end position="425"/>
    </location>
</feature>
<feature type="compositionally biased region" description="Basic and acidic residues" evidence="1">
    <location>
        <begin position="1627"/>
        <end position="1637"/>
    </location>
</feature>
<protein>
    <submittedName>
        <fullName evidence="2">Uncharacterized protein</fullName>
    </submittedName>
</protein>
<feature type="region of interest" description="Disordered" evidence="1">
    <location>
        <begin position="173"/>
        <end position="249"/>
    </location>
</feature>
<feature type="region of interest" description="Disordered" evidence="1">
    <location>
        <begin position="358"/>
        <end position="425"/>
    </location>
</feature>
<feature type="compositionally biased region" description="Polar residues" evidence="1">
    <location>
        <begin position="967"/>
        <end position="988"/>
    </location>
</feature>
<organism evidence="2 3">
    <name type="scientific">Elysia crispata</name>
    <name type="common">lettuce slug</name>
    <dbReference type="NCBI Taxonomy" id="231223"/>
    <lineage>
        <taxon>Eukaryota</taxon>
        <taxon>Metazoa</taxon>
        <taxon>Spiralia</taxon>
        <taxon>Lophotrochozoa</taxon>
        <taxon>Mollusca</taxon>
        <taxon>Gastropoda</taxon>
        <taxon>Heterobranchia</taxon>
        <taxon>Euthyneura</taxon>
        <taxon>Panpulmonata</taxon>
        <taxon>Sacoglossa</taxon>
        <taxon>Placobranchoidea</taxon>
        <taxon>Plakobranchidae</taxon>
        <taxon>Elysia</taxon>
    </lineage>
</organism>
<feature type="compositionally biased region" description="Polar residues" evidence="1">
    <location>
        <begin position="173"/>
        <end position="190"/>
    </location>
</feature>
<comment type="caution">
    <text evidence="2">The sequence shown here is derived from an EMBL/GenBank/DDBJ whole genome shotgun (WGS) entry which is preliminary data.</text>
</comment>
<feature type="region of interest" description="Disordered" evidence="1">
    <location>
        <begin position="961"/>
        <end position="989"/>
    </location>
</feature>
<feature type="compositionally biased region" description="Polar residues" evidence="1">
    <location>
        <begin position="1587"/>
        <end position="1626"/>
    </location>
</feature>
<feature type="region of interest" description="Disordered" evidence="1">
    <location>
        <begin position="1587"/>
        <end position="1663"/>
    </location>
</feature>
<feature type="compositionally biased region" description="Low complexity" evidence="1">
    <location>
        <begin position="1132"/>
        <end position="1143"/>
    </location>
</feature>
<feature type="compositionally biased region" description="Basic and acidic residues" evidence="1">
    <location>
        <begin position="141"/>
        <end position="155"/>
    </location>
</feature>
<evidence type="ECO:0000313" key="2">
    <source>
        <dbReference type="EMBL" id="KAK3796618.1"/>
    </source>
</evidence>
<sequence length="1749" mass="195446">MTVNETIRSDLDLYPLRAQVLLPLDIMSPPWSDVCFQRSYLTCTNLNNTRGCKGQYQPSNPSKDKITTRFGHSYDYFDRSRTLLLGDGYRLKQKDRARELKPEEDEVFCNINALESDLHPDPDNSCVQSQPEQGLPSRPHQSRDNAYHHSSKLIETRPLSKTPFATSRQKFQNQFDVNNSYNPPRTNSWTCIPKTPEARKPQHNSLFFESPRHRTGCGTQHYPPSPLADYHPSPTTPDEGYSTGTNSTTSISSPLSASLASEAFFDACHYQARTNPALGNQVATTINTEFDVPKPSETESRDSLTSSCLRGIYSRDKQSLAQNAEHFEFRDCGDTCRSETHHYPGYLAATSAATMQRGPIQKGPSLHQFGRKTLSTSSIPAVKRRDVPSPSQRDFSRTAPTGSSSSSSSSSFAQDGNNSFPVHTVSSLEDRLRALTTIEEEDIGTSDRQTQNNLQQSNIPIYLSKHVNHDGQRRQGDIDKISQRFGSEIPPSSIQSHEVHTKNIGHNEQFVEATGFFRAVPVQIAQPAANFKTQLGDIQHRDHRDIPHCAENHGQRVQRYSQDVYQPHTAENHGQRVQRYSQDVYQPHTAENHGQRVQRYSQDVYQPHTAENHGQRVQRYPQDVYQPHTAENCSEDSRCAIPGTMSHQPDPYNSHVQLPVDKPTVSHEEARPMVSRSIHFGLDNPALLDYQEYFQKQVDIPAHNIDPSLKENVSSVDGNRLPDMNINNRLNDSSKDVTAVKGNITHQEVHRDQNLERNSSLQHTMTSGTNHVHQRGEHVAMVTPLETESSAISAPVLRSSVSNYHSFNAPNYIPAPIGNNGVSQDCEENPLLENHPAGYQGGAEESQSKNTLYVSDSTQLFDHNVEYYNIASSMPDLRGPHKVHSSFHPSHEIQRALYSRPQDTCRVEQSIERYVSHNENIVHSQQNLQRNQRSGSEAYLYDQEKQLQLQQKQQQEIPSHYPMTHLTDGTSSTDRLSPSVPSNASYYNRQAPYSPLQHHQSLYNQQHDQQPQQDIVYQPQGISELQHSATFEVQAIPESITMRRPYVNGTGRLLSNHTDRYSWQPQGSYDIPGLGGPPEALQRSSLDLGNLPQLERQIRASSELCLQASRRHMFASSADIYKLFSSHRHRPSSSLASPSSHLAQRNSSDAEARVSPSTNESSGLNRGKKGHRHSLHTSNPSSYTATAANRLQFPSSSFNELLQRKHNGLSDEVIIPGDQIMKQDINFQYSLPQNPASHQFSTSAISPGTSLGTQSVNIAQHDLSHRNTSPSVLYNPSHVNCLQRNSFSHIQASPGLIHAAPINPTHCIQSPQAENLAPQLLPELYGGVDSGPQVPPLQRQSSGYSSETELQQIESNARAVKKHFHRSRKLAKETRPLPEPRNPTQEFIALNTSADHDSTTTAGTEESTADEFVPIDVGNRRSYSAEPVYVNQIMLGRGAPHKNQTPEAGESHSDDIPPPLPARRQRPASVSLMQQTYAGFINPAQMGPCHSSQAPLFFEAPSGNEGEHYLSPLSYDFQNERQLTELQQQQRCLPQPSRQHLLRHPLNRDFSSNNSTIRDAPVFTQNQIINFQRRPVTITSHIPLDSFSENNKNLENTSRQQSNNKSQNLDNVNNDTIGNSMANNDDNSSHVKTHDANSHSWKPSDMAGANDNINRHHPHSRNFLCDSGVQTGSRRDLSLAIHQTSAGSRELDKPDLVSSLVAPATDRGSSSNSSVSLPLSPLEVAQVLEVPFATNIISDEQGDRLSTLV</sequence>
<name>A0AAE1E8C1_9GAST</name>
<keyword evidence="3" id="KW-1185">Reference proteome</keyword>